<feature type="region of interest" description="Disordered" evidence="7">
    <location>
        <begin position="427"/>
        <end position="454"/>
    </location>
</feature>
<dbReference type="GO" id="GO:0006396">
    <property type="term" value="P:RNA processing"/>
    <property type="evidence" value="ECO:0007669"/>
    <property type="project" value="InterPro"/>
</dbReference>
<feature type="region of interest" description="Disordered" evidence="7">
    <location>
        <begin position="122"/>
        <end position="154"/>
    </location>
</feature>
<dbReference type="SUPFAM" id="SSF54928">
    <property type="entry name" value="RNA-binding domain, RBD"/>
    <property type="match status" value="1"/>
</dbReference>
<evidence type="ECO:0000259" key="8">
    <source>
        <dbReference type="PROSITE" id="PS50102"/>
    </source>
</evidence>
<evidence type="ECO:0000256" key="7">
    <source>
        <dbReference type="SAM" id="MobiDB-lite"/>
    </source>
</evidence>
<feature type="compositionally biased region" description="Polar residues" evidence="7">
    <location>
        <begin position="222"/>
        <end position="249"/>
    </location>
</feature>
<protein>
    <recommendedName>
        <fullName evidence="8">RRM domain-containing protein</fullName>
    </recommendedName>
</protein>
<feature type="region of interest" description="Disordered" evidence="7">
    <location>
        <begin position="1"/>
        <end position="29"/>
    </location>
</feature>
<evidence type="ECO:0000256" key="2">
    <source>
        <dbReference type="ARBA" id="ARBA00004496"/>
    </source>
</evidence>
<feature type="compositionally biased region" description="Basic residues" evidence="7">
    <location>
        <begin position="135"/>
        <end position="144"/>
    </location>
</feature>
<feature type="compositionally biased region" description="Polar residues" evidence="7">
    <location>
        <begin position="18"/>
        <end position="29"/>
    </location>
</feature>
<gene>
    <name evidence="9" type="ORF">ZT1A5_G97</name>
</gene>
<accession>A0A1Y6L2I3</accession>
<dbReference type="InterPro" id="IPR000504">
    <property type="entry name" value="RRM_dom"/>
</dbReference>
<feature type="domain" description="RRM" evidence="8">
    <location>
        <begin position="44"/>
        <end position="122"/>
    </location>
</feature>
<dbReference type="Gene3D" id="3.30.70.330">
    <property type="match status" value="1"/>
</dbReference>
<organism evidence="9 10">
    <name type="scientific">Zymoseptoria tritici ST99CH_1A5</name>
    <dbReference type="NCBI Taxonomy" id="1276529"/>
    <lineage>
        <taxon>Eukaryota</taxon>
        <taxon>Fungi</taxon>
        <taxon>Dikarya</taxon>
        <taxon>Ascomycota</taxon>
        <taxon>Pezizomycotina</taxon>
        <taxon>Dothideomycetes</taxon>
        <taxon>Dothideomycetidae</taxon>
        <taxon>Mycosphaerellales</taxon>
        <taxon>Mycosphaerellaceae</taxon>
        <taxon>Zymoseptoria</taxon>
    </lineage>
</organism>
<dbReference type="InterPro" id="IPR008111">
    <property type="entry name" value="RNA-bd_8"/>
</dbReference>
<dbReference type="GO" id="GO:0003729">
    <property type="term" value="F:mRNA binding"/>
    <property type="evidence" value="ECO:0007669"/>
    <property type="project" value="InterPro"/>
</dbReference>
<dbReference type="GO" id="GO:0005737">
    <property type="term" value="C:cytoplasm"/>
    <property type="evidence" value="ECO:0007669"/>
    <property type="project" value="UniProtKB-SubCell"/>
</dbReference>
<feature type="compositionally biased region" description="Low complexity" evidence="7">
    <location>
        <begin position="435"/>
        <end position="447"/>
    </location>
</feature>
<feature type="region of interest" description="Disordered" evidence="7">
    <location>
        <begin position="201"/>
        <end position="250"/>
    </location>
</feature>
<dbReference type="GO" id="GO:0005634">
    <property type="term" value="C:nucleus"/>
    <property type="evidence" value="ECO:0007669"/>
    <property type="project" value="UniProtKB-SubCell"/>
</dbReference>
<dbReference type="AlphaFoldDB" id="A0A1Y6L2I3"/>
<evidence type="ECO:0000256" key="1">
    <source>
        <dbReference type="ARBA" id="ARBA00004123"/>
    </source>
</evidence>
<dbReference type="PANTHER" id="PTHR45894">
    <property type="entry name" value="RNA-BINDING PROTEIN 8A"/>
    <property type="match status" value="1"/>
</dbReference>
<sequence length="523" mass="58094">MADAEMADAPTSPEETKPQQSKNGGYTETKTAQKAVAVRSIEGWIVVVTNVHEEASEEDLQDLFGEYGEIKNIHLNLDRRTGYVKGYVLIEYPTLDEAKAAVEGANGEKLLEQTIGVDFAFVRPPPVKGSQGPKGGRKGGRQRSRSPGERRGQTAKSCFITFSFTHSQQTYCDDREDIVTELTHHLCTLPTVIHSSRSTMFQLPSDDSSDSTPSESPPLSPGTAQPQNTLQAPTTTQVPIATQPPTANRTVDEHTAHLRAMFLRESQRTAVEREQAREEGIYERPSYPFELDELIAATTPRDRTDSEPFDSEPFDSALSALEPPTTELPTLALNALELPNTDHTNEGHDNPLDLLVTMETPELDRIPMITNGRLPSMDLPPLDNGTPDVPPRRHDHLHPRPTMHYFSTGTSSPYSDADSAMMPEFRNPFPPPADRSPLSLPPRRTSSFAGSPAVSRIEMRRKHAELVASLVDAREEMTPDAVRSWHRDSLLLVHPRLNCGAANEEFEKMLRQNRRSLRRSSSL</sequence>
<reference evidence="9 10" key="1">
    <citation type="submission" date="2016-10" db="EMBL/GenBank/DDBJ databases">
        <authorList>
            <person name="Varghese N."/>
        </authorList>
    </citation>
    <scope>NUCLEOTIDE SEQUENCE [LARGE SCALE GENOMIC DNA]</scope>
</reference>
<dbReference type="SMART" id="SM00360">
    <property type="entry name" value="RRM"/>
    <property type="match status" value="1"/>
</dbReference>
<evidence type="ECO:0000256" key="4">
    <source>
        <dbReference type="ARBA" id="ARBA00022884"/>
    </source>
</evidence>
<comment type="subcellular location">
    <subcellularLocation>
        <location evidence="2">Cytoplasm</location>
    </subcellularLocation>
    <subcellularLocation>
        <location evidence="1">Nucleus</location>
    </subcellularLocation>
</comment>
<evidence type="ECO:0000256" key="6">
    <source>
        <dbReference type="PROSITE-ProRule" id="PRU00176"/>
    </source>
</evidence>
<keyword evidence="4 6" id="KW-0694">RNA-binding</keyword>
<dbReference type="EMBL" id="LT882676">
    <property type="protein sequence ID" value="SMY18662.1"/>
    <property type="molecule type" value="Genomic_DNA"/>
</dbReference>
<dbReference type="PRINTS" id="PR01738">
    <property type="entry name" value="RNABINDINGM8"/>
</dbReference>
<dbReference type="InterPro" id="IPR012677">
    <property type="entry name" value="Nucleotide-bd_a/b_plait_sf"/>
</dbReference>
<dbReference type="InterPro" id="IPR033744">
    <property type="entry name" value="RRM_RBM8"/>
</dbReference>
<keyword evidence="3" id="KW-0963">Cytoplasm</keyword>
<dbReference type="InterPro" id="IPR035979">
    <property type="entry name" value="RBD_domain_sf"/>
</dbReference>
<feature type="compositionally biased region" description="Low complexity" evidence="7">
    <location>
        <begin position="204"/>
        <end position="214"/>
    </location>
</feature>
<dbReference type="Pfam" id="PF00076">
    <property type="entry name" value="RRM_1"/>
    <property type="match status" value="1"/>
</dbReference>
<evidence type="ECO:0000256" key="5">
    <source>
        <dbReference type="ARBA" id="ARBA00023242"/>
    </source>
</evidence>
<name>A0A1Y6L2I3_ZYMTR</name>
<evidence type="ECO:0000313" key="9">
    <source>
        <dbReference type="EMBL" id="SMY18662.1"/>
    </source>
</evidence>
<evidence type="ECO:0000256" key="3">
    <source>
        <dbReference type="ARBA" id="ARBA00022490"/>
    </source>
</evidence>
<dbReference type="CDD" id="cd12324">
    <property type="entry name" value="RRM_RBM8"/>
    <property type="match status" value="1"/>
</dbReference>
<dbReference type="Proteomes" id="UP000215453">
    <property type="component" value="Chromosome 1"/>
</dbReference>
<evidence type="ECO:0000313" key="10">
    <source>
        <dbReference type="Proteomes" id="UP000215453"/>
    </source>
</evidence>
<keyword evidence="5" id="KW-0539">Nucleus</keyword>
<proteinExistence type="predicted"/>
<dbReference type="PROSITE" id="PS50102">
    <property type="entry name" value="RRM"/>
    <property type="match status" value="1"/>
</dbReference>